<dbReference type="InterPro" id="IPR005069">
    <property type="entry name" value="Nucl-diP-sugar_transferase"/>
</dbReference>
<dbReference type="WBParaSite" id="ACRNAN_scaffold4980.g17158.t1">
    <property type="protein sequence ID" value="ACRNAN_scaffold4980.g17158.t1"/>
    <property type="gene ID" value="ACRNAN_scaffold4980.g17158"/>
</dbReference>
<dbReference type="PANTHER" id="PTHR47032:SF1">
    <property type="entry name" value="UDP-D-XYLOSE:L-FUCOSE ALPHA-1,3-D-XYLOSYLTRANSFERASE-RELATED"/>
    <property type="match status" value="1"/>
</dbReference>
<dbReference type="Pfam" id="PF03407">
    <property type="entry name" value="Nucleotid_trans"/>
    <property type="match status" value="1"/>
</dbReference>
<accession>A0A914E0M6</accession>
<dbReference type="AlphaFoldDB" id="A0A914E0M6"/>
<organism evidence="2 3">
    <name type="scientific">Acrobeloides nanus</name>
    <dbReference type="NCBI Taxonomy" id="290746"/>
    <lineage>
        <taxon>Eukaryota</taxon>
        <taxon>Metazoa</taxon>
        <taxon>Ecdysozoa</taxon>
        <taxon>Nematoda</taxon>
        <taxon>Chromadorea</taxon>
        <taxon>Rhabditida</taxon>
        <taxon>Tylenchina</taxon>
        <taxon>Cephalobomorpha</taxon>
        <taxon>Cephaloboidea</taxon>
        <taxon>Cephalobidae</taxon>
        <taxon>Acrobeloides</taxon>
    </lineage>
</organism>
<sequence length="188" mass="21754">MNHVSKFNASDWEKLLLKNAKANLELNKYLITAVSNNGNFEFVLNFIASLKLNAYSKFFIICLDIKLYENMVKYGFANNAALVPSSWLPYVPATKDSSWKTKDYNLITQTKVHIVYKLLLNGLTVLLTDVDLVWLSPNIVKYIDFVAPKHEFIYTTDAIIERQKTDHDNDQFVANRVFKKLIQAFHKK</sequence>
<feature type="domain" description="Nucleotide-diphospho-sugar transferase" evidence="1">
    <location>
        <begin position="55"/>
        <end position="169"/>
    </location>
</feature>
<dbReference type="PANTHER" id="PTHR47032">
    <property type="entry name" value="UDP-D-XYLOSE:L-FUCOSE ALPHA-1,3-D-XYLOSYLTRANSFERASE-RELATED"/>
    <property type="match status" value="1"/>
</dbReference>
<evidence type="ECO:0000259" key="1">
    <source>
        <dbReference type="Pfam" id="PF03407"/>
    </source>
</evidence>
<dbReference type="GO" id="GO:0005794">
    <property type="term" value="C:Golgi apparatus"/>
    <property type="evidence" value="ECO:0007669"/>
    <property type="project" value="TreeGrafter"/>
</dbReference>
<proteinExistence type="predicted"/>
<keyword evidence="2" id="KW-1185">Reference proteome</keyword>
<dbReference type="Proteomes" id="UP000887540">
    <property type="component" value="Unplaced"/>
</dbReference>
<dbReference type="GO" id="GO:0016757">
    <property type="term" value="F:glycosyltransferase activity"/>
    <property type="evidence" value="ECO:0007669"/>
    <property type="project" value="TreeGrafter"/>
</dbReference>
<reference evidence="3" key="1">
    <citation type="submission" date="2022-11" db="UniProtKB">
        <authorList>
            <consortium name="WormBaseParasite"/>
        </authorList>
    </citation>
    <scope>IDENTIFICATION</scope>
</reference>
<protein>
    <submittedName>
        <fullName evidence="3">Nucleotide-diphospho-sugar transferase domain-containing protein</fullName>
    </submittedName>
</protein>
<dbReference type="InterPro" id="IPR052636">
    <property type="entry name" value="UDP-D-xylose:L-fucose_XylT"/>
</dbReference>
<evidence type="ECO:0000313" key="2">
    <source>
        <dbReference type="Proteomes" id="UP000887540"/>
    </source>
</evidence>
<name>A0A914E0M6_9BILA</name>
<evidence type="ECO:0000313" key="3">
    <source>
        <dbReference type="WBParaSite" id="ACRNAN_scaffold4980.g17158.t1"/>
    </source>
</evidence>